<dbReference type="InterPro" id="IPR015424">
    <property type="entry name" value="PyrdxlP-dep_Trfase"/>
</dbReference>
<dbReference type="PANTHER" id="PTHR43510">
    <property type="entry name" value="AMINOTRANSFERASE FUNCTION, HYPOTHETICAL (EUROFUNG)"/>
    <property type="match status" value="1"/>
</dbReference>
<protein>
    <recommendedName>
        <fullName evidence="3">Aminotransferase class I/classII large domain-containing protein</fullName>
    </recommendedName>
</protein>
<dbReference type="GO" id="GO:0003824">
    <property type="term" value="F:catalytic activity"/>
    <property type="evidence" value="ECO:0007669"/>
    <property type="project" value="InterPro"/>
</dbReference>
<dbReference type="Proteomes" id="UP000249363">
    <property type="component" value="Unassembled WGS sequence"/>
</dbReference>
<dbReference type="Gene3D" id="3.90.1150.10">
    <property type="entry name" value="Aspartate Aminotransferase, domain 1"/>
    <property type="match status" value="1"/>
</dbReference>
<dbReference type="OrthoDB" id="7042322at2759"/>
<dbReference type="CDD" id="cd00609">
    <property type="entry name" value="AAT_like"/>
    <property type="match status" value="1"/>
</dbReference>
<dbReference type="InterPro" id="IPR015422">
    <property type="entry name" value="PyrdxlP-dep_Trfase_small"/>
</dbReference>
<evidence type="ECO:0000256" key="2">
    <source>
        <dbReference type="ARBA" id="ARBA00022898"/>
    </source>
</evidence>
<dbReference type="AlphaFoldDB" id="A0A364LE94"/>
<dbReference type="Pfam" id="PF00155">
    <property type="entry name" value="Aminotran_1_2"/>
    <property type="match status" value="1"/>
</dbReference>
<evidence type="ECO:0000259" key="3">
    <source>
        <dbReference type="Pfam" id="PF00155"/>
    </source>
</evidence>
<comment type="caution">
    <text evidence="4">The sequence shown here is derived from an EMBL/GenBank/DDBJ whole genome shotgun (WGS) entry which is preliminary data.</text>
</comment>
<dbReference type="SUPFAM" id="SSF53383">
    <property type="entry name" value="PLP-dependent transferases"/>
    <property type="match status" value="1"/>
</dbReference>
<name>A0A364LE94_TALAM</name>
<organism evidence="4 5">
    <name type="scientific">Talaromyces amestolkiae</name>
    <dbReference type="NCBI Taxonomy" id="1196081"/>
    <lineage>
        <taxon>Eukaryota</taxon>
        <taxon>Fungi</taxon>
        <taxon>Dikarya</taxon>
        <taxon>Ascomycota</taxon>
        <taxon>Pezizomycotina</taxon>
        <taxon>Eurotiomycetes</taxon>
        <taxon>Eurotiomycetidae</taxon>
        <taxon>Eurotiales</taxon>
        <taxon>Trichocomaceae</taxon>
        <taxon>Talaromyces</taxon>
        <taxon>Talaromyces sect. Talaromyces</taxon>
    </lineage>
</organism>
<dbReference type="InterPro" id="IPR004838">
    <property type="entry name" value="NHTrfase_class1_PyrdxlP-BS"/>
</dbReference>
<dbReference type="InterPro" id="IPR004839">
    <property type="entry name" value="Aminotransferase_I/II_large"/>
</dbReference>
<dbReference type="GeneID" id="63799362"/>
<feature type="domain" description="Aminotransferase class I/classII large" evidence="3">
    <location>
        <begin position="57"/>
        <end position="397"/>
    </location>
</feature>
<gene>
    <name evidence="4" type="ORF">BHQ10_010148</name>
</gene>
<keyword evidence="5" id="KW-1185">Reference proteome</keyword>
<dbReference type="InterPro" id="IPR015421">
    <property type="entry name" value="PyrdxlP-dep_Trfase_major"/>
</dbReference>
<dbReference type="STRING" id="1196081.A0A364LE94"/>
<keyword evidence="2" id="KW-0663">Pyridoxal phosphate</keyword>
<evidence type="ECO:0000313" key="4">
    <source>
        <dbReference type="EMBL" id="RAO74136.1"/>
    </source>
</evidence>
<accession>A0A364LE94</accession>
<sequence length="413" mass="46028">MVKIEPFAVEQWMDDYETTATYNLAETCCASISLTDLQNLSEQPSSSENSQSIVSLFSNNTKLTYGAIRGSEALRGHLSRLYSVKTPTVLPPDNVLITSGAIQGNFLLHYALVQPGDHVIVHYPTYQQLYSVSEIIGAEVSLWKAKESESDENGWVLDTEELKGLIRPNTRMIVLNNPQNPTGALIPKSKLQEIVDIAKGQSIIIHADEVYRPIFHGISPLDNEFPPSLLSLGYENVVVTGSMSKAYSLAGIRVGWIAARNKEIIDKCMVCRDYTTISVSQIDDAVASYALAPHTIHSLLLRNIQLAKTNLAILETFIEGHRWACDWRKPRAGTTAFVRFNKMGRPVDDVAFCKLLHEKKGVLVVPGSRCFGHDFKGYVRFGYVCETEVLEQGLEKLREFMKGEYVDDVPLAK</sequence>
<evidence type="ECO:0000256" key="1">
    <source>
        <dbReference type="ARBA" id="ARBA00007441"/>
    </source>
</evidence>
<dbReference type="Gene3D" id="3.40.640.10">
    <property type="entry name" value="Type I PLP-dependent aspartate aminotransferase-like (Major domain)"/>
    <property type="match status" value="1"/>
</dbReference>
<proteinExistence type="inferred from homology"/>
<dbReference type="PANTHER" id="PTHR43510:SF1">
    <property type="entry name" value="AMINOTRANSFERASE FUNCTION, HYPOTHETICAL (EUROFUNG)"/>
    <property type="match status" value="1"/>
</dbReference>
<dbReference type="EMBL" id="MIKG01000029">
    <property type="protein sequence ID" value="RAO74136.1"/>
    <property type="molecule type" value="Genomic_DNA"/>
</dbReference>
<evidence type="ECO:0000313" key="5">
    <source>
        <dbReference type="Proteomes" id="UP000249363"/>
    </source>
</evidence>
<comment type="similarity">
    <text evidence="1">Belongs to the class-I pyridoxal-phosphate-dependent aminotransferase family.</text>
</comment>
<reference evidence="4 5" key="1">
    <citation type="journal article" date="2017" name="Biotechnol. Biofuels">
        <title>Differential beta-glucosidase expression as a function of carbon source availability in Talaromyces amestolkiae: a genomic and proteomic approach.</title>
        <authorList>
            <person name="de Eugenio L.I."/>
            <person name="Mendez-Liter J.A."/>
            <person name="Nieto-Dominguez M."/>
            <person name="Alonso L."/>
            <person name="Gil-Munoz J."/>
            <person name="Barriuso J."/>
            <person name="Prieto A."/>
            <person name="Martinez M.J."/>
        </authorList>
    </citation>
    <scope>NUCLEOTIDE SEQUENCE [LARGE SCALE GENOMIC DNA]</scope>
    <source>
        <strain evidence="4 5">CIB</strain>
    </source>
</reference>
<dbReference type="PROSITE" id="PS00105">
    <property type="entry name" value="AA_TRANSFER_CLASS_1"/>
    <property type="match status" value="1"/>
</dbReference>
<dbReference type="RefSeq" id="XP_040738650.1">
    <property type="nucleotide sequence ID" value="XM_040872746.1"/>
</dbReference>
<dbReference type="GO" id="GO:0030170">
    <property type="term" value="F:pyridoxal phosphate binding"/>
    <property type="evidence" value="ECO:0007669"/>
    <property type="project" value="InterPro"/>
</dbReference>